<proteinExistence type="predicted"/>
<accession>A0A8S1WGB9</accession>
<organism evidence="1 2">
    <name type="scientific">Paramecium octaurelia</name>
    <dbReference type="NCBI Taxonomy" id="43137"/>
    <lineage>
        <taxon>Eukaryota</taxon>
        <taxon>Sar</taxon>
        <taxon>Alveolata</taxon>
        <taxon>Ciliophora</taxon>
        <taxon>Intramacronucleata</taxon>
        <taxon>Oligohymenophorea</taxon>
        <taxon>Peniculida</taxon>
        <taxon>Parameciidae</taxon>
        <taxon>Paramecium</taxon>
    </lineage>
</organism>
<evidence type="ECO:0000313" key="1">
    <source>
        <dbReference type="EMBL" id="CAD8187209.1"/>
    </source>
</evidence>
<dbReference type="EMBL" id="CAJJDP010000088">
    <property type="protein sequence ID" value="CAD8187209.1"/>
    <property type="molecule type" value="Genomic_DNA"/>
</dbReference>
<sequence length="47" mass="5553">MSTVVDNNKVDNRPNLESHLYRRCINVTKTCFHHPKQMAKCQRQPTL</sequence>
<dbReference type="Proteomes" id="UP000683925">
    <property type="component" value="Unassembled WGS sequence"/>
</dbReference>
<gene>
    <name evidence="1" type="ORF">POCTA_138.1.T0890165</name>
</gene>
<protein>
    <submittedName>
        <fullName evidence="1">Uncharacterized protein</fullName>
    </submittedName>
</protein>
<name>A0A8S1WGB9_PAROT</name>
<comment type="caution">
    <text evidence="1">The sequence shown here is derived from an EMBL/GenBank/DDBJ whole genome shotgun (WGS) entry which is preliminary data.</text>
</comment>
<evidence type="ECO:0000313" key="2">
    <source>
        <dbReference type="Proteomes" id="UP000683925"/>
    </source>
</evidence>
<dbReference type="AlphaFoldDB" id="A0A8S1WGB9"/>
<reference evidence="1" key="1">
    <citation type="submission" date="2021-01" db="EMBL/GenBank/DDBJ databases">
        <authorList>
            <consortium name="Genoscope - CEA"/>
            <person name="William W."/>
        </authorList>
    </citation>
    <scope>NUCLEOTIDE SEQUENCE</scope>
</reference>
<keyword evidence="2" id="KW-1185">Reference proteome</keyword>